<feature type="compositionally biased region" description="Basic residues" evidence="1">
    <location>
        <begin position="95"/>
        <end position="106"/>
    </location>
</feature>
<dbReference type="Proteomes" id="UP000291981">
    <property type="component" value="Unassembled WGS sequence"/>
</dbReference>
<name>A0A4Q8QIE0_9FLAO</name>
<dbReference type="EMBL" id="SGIU01000001">
    <property type="protein sequence ID" value="TAI48463.1"/>
    <property type="molecule type" value="Genomic_DNA"/>
</dbReference>
<comment type="caution">
    <text evidence="2">The sequence shown here is derived from an EMBL/GenBank/DDBJ whole genome shotgun (WGS) entry which is preliminary data.</text>
</comment>
<protein>
    <submittedName>
        <fullName evidence="2">Uncharacterized protein</fullName>
    </submittedName>
</protein>
<feature type="region of interest" description="Disordered" evidence="1">
    <location>
        <begin position="87"/>
        <end position="106"/>
    </location>
</feature>
<dbReference type="OrthoDB" id="1243473at2"/>
<evidence type="ECO:0000313" key="3">
    <source>
        <dbReference type="Proteomes" id="UP000291981"/>
    </source>
</evidence>
<accession>A0A4Q8QIE0</accession>
<sequence>MKATKERASRRLWKTPRNQVTYQDCCGTEIVFRDLDAPDDPSVGDYATVDGIPAEGEYLMPDGKLLTFFDGVVTKIVEPSEESIAQAKRLMNQTKNKKRRLWKQRK</sequence>
<dbReference type="AlphaFoldDB" id="A0A4Q8QIE0"/>
<proteinExistence type="predicted"/>
<evidence type="ECO:0000313" key="2">
    <source>
        <dbReference type="EMBL" id="TAI48463.1"/>
    </source>
</evidence>
<reference evidence="2 3" key="1">
    <citation type="submission" date="2019-02" db="EMBL/GenBank/DDBJ databases">
        <title>Draft genome sequence of Muricauda sp. 176CP4-71.</title>
        <authorList>
            <person name="Park J.-S."/>
        </authorList>
    </citation>
    <scope>NUCLEOTIDE SEQUENCE [LARGE SCALE GENOMIC DNA]</scope>
    <source>
        <strain evidence="2 3">176CP4-71</strain>
    </source>
</reference>
<dbReference type="RefSeq" id="WP_130608532.1">
    <property type="nucleotide sequence ID" value="NZ_SGIU01000001.1"/>
</dbReference>
<keyword evidence="3" id="KW-1185">Reference proteome</keyword>
<organism evidence="2 3">
    <name type="scientific">Flagellimonas allohymeniacidonis</name>
    <dbReference type="NCBI Taxonomy" id="2517819"/>
    <lineage>
        <taxon>Bacteria</taxon>
        <taxon>Pseudomonadati</taxon>
        <taxon>Bacteroidota</taxon>
        <taxon>Flavobacteriia</taxon>
        <taxon>Flavobacteriales</taxon>
        <taxon>Flavobacteriaceae</taxon>
        <taxon>Flagellimonas</taxon>
    </lineage>
</organism>
<gene>
    <name evidence="2" type="ORF">EW142_01270</name>
</gene>
<evidence type="ECO:0000256" key="1">
    <source>
        <dbReference type="SAM" id="MobiDB-lite"/>
    </source>
</evidence>